<keyword evidence="2" id="KW-1185">Reference proteome</keyword>
<dbReference type="AlphaFoldDB" id="Q7UJ00"/>
<dbReference type="Proteomes" id="UP000001025">
    <property type="component" value="Chromosome"/>
</dbReference>
<organism evidence="1 2">
    <name type="scientific">Rhodopirellula baltica (strain DSM 10527 / NCIMB 13988 / SH1)</name>
    <dbReference type="NCBI Taxonomy" id="243090"/>
    <lineage>
        <taxon>Bacteria</taxon>
        <taxon>Pseudomonadati</taxon>
        <taxon>Planctomycetota</taxon>
        <taxon>Planctomycetia</taxon>
        <taxon>Pirellulales</taxon>
        <taxon>Pirellulaceae</taxon>
        <taxon>Rhodopirellula</taxon>
    </lineage>
</organism>
<reference evidence="1 2" key="1">
    <citation type="journal article" date="2003" name="Proc. Natl. Acad. Sci. U.S.A.">
        <title>Complete genome sequence of the marine planctomycete Pirellula sp. strain 1.</title>
        <authorList>
            <person name="Gloeckner F.O."/>
            <person name="Kube M."/>
            <person name="Bauer M."/>
            <person name="Teeling H."/>
            <person name="Lombardot T."/>
            <person name="Ludwig W."/>
            <person name="Gade D."/>
            <person name="Beck A."/>
            <person name="Borzym K."/>
            <person name="Heitmann K."/>
            <person name="Rabus R."/>
            <person name="Schlesner H."/>
            <person name="Amann R."/>
            <person name="Reinhardt R."/>
        </authorList>
    </citation>
    <scope>NUCLEOTIDE SEQUENCE [LARGE SCALE GENOMIC DNA]</scope>
    <source>
        <strain evidence="2">DSM 10527 / NCIMB 13988 / SH1</strain>
    </source>
</reference>
<proteinExistence type="predicted"/>
<dbReference type="HOGENOM" id="CLU_2864859_0_0_0"/>
<evidence type="ECO:0000313" key="1">
    <source>
        <dbReference type="EMBL" id="CAD77460.1"/>
    </source>
</evidence>
<dbReference type="KEGG" id="rba:RB12221"/>
<sequence>MQGFSDQSDAGGGRCFLTLVSRRPIVAQITLSMQQNDFSNDSQLSKLWNFGPGSRMDSISARTM</sequence>
<dbReference type="STRING" id="243090.RB12221"/>
<dbReference type="EnsemblBacteria" id="CAD77460">
    <property type="protein sequence ID" value="CAD77460"/>
    <property type="gene ID" value="RB12221"/>
</dbReference>
<protein>
    <submittedName>
        <fullName evidence="1">Uncharacterized protein</fullName>
    </submittedName>
</protein>
<gene>
    <name evidence="1" type="ordered locus">RB12221</name>
</gene>
<evidence type="ECO:0000313" key="2">
    <source>
        <dbReference type="Proteomes" id="UP000001025"/>
    </source>
</evidence>
<accession>Q7UJ00</accession>
<dbReference type="EMBL" id="BX294154">
    <property type="protein sequence ID" value="CAD77460.1"/>
    <property type="molecule type" value="Genomic_DNA"/>
</dbReference>
<dbReference type="InParanoid" id="Q7UJ00"/>
<name>Q7UJ00_RHOBA</name>